<name>A0AB35K267_9GAMM</name>
<dbReference type="RefSeq" id="WP_274579072.1">
    <property type="nucleotide sequence ID" value="NZ_JALNTG010000030.1"/>
</dbReference>
<dbReference type="InterPro" id="IPR012337">
    <property type="entry name" value="RNaseH-like_sf"/>
</dbReference>
<organism evidence="2 3">
    <name type="scientific">Acinetobacter lactucae</name>
    <dbReference type="NCBI Taxonomy" id="1785128"/>
    <lineage>
        <taxon>Bacteria</taxon>
        <taxon>Pseudomonadati</taxon>
        <taxon>Pseudomonadota</taxon>
        <taxon>Gammaproteobacteria</taxon>
        <taxon>Moraxellales</taxon>
        <taxon>Moraxellaceae</taxon>
        <taxon>Acinetobacter</taxon>
        <taxon>Acinetobacter calcoaceticus/baumannii complex</taxon>
    </lineage>
</organism>
<protein>
    <submittedName>
        <fullName evidence="2">3'-5' exoribonuclease</fullName>
    </submittedName>
</protein>
<dbReference type="Gene3D" id="3.30.420.10">
    <property type="entry name" value="Ribonuclease H-like superfamily/Ribonuclease H"/>
    <property type="match status" value="1"/>
</dbReference>
<dbReference type="Proteomes" id="UP001150055">
    <property type="component" value="Unassembled WGS sequence"/>
</dbReference>
<dbReference type="Pfam" id="PF16473">
    <property type="entry name" value="Rv2179c-like"/>
    <property type="match status" value="1"/>
</dbReference>
<comment type="caution">
    <text evidence="2">The sequence shown here is derived from an EMBL/GenBank/DDBJ whole genome shotgun (WGS) entry which is preliminary data.</text>
</comment>
<evidence type="ECO:0000259" key="1">
    <source>
        <dbReference type="Pfam" id="PF16473"/>
    </source>
</evidence>
<gene>
    <name evidence="2" type="ORF">M0O54_09280</name>
</gene>
<feature type="domain" description="3'-5' exoribonuclease Rv2179c-like" evidence="1">
    <location>
        <begin position="2"/>
        <end position="164"/>
    </location>
</feature>
<evidence type="ECO:0000313" key="2">
    <source>
        <dbReference type="EMBL" id="MDD9320307.1"/>
    </source>
</evidence>
<evidence type="ECO:0000313" key="3">
    <source>
        <dbReference type="Proteomes" id="UP001150055"/>
    </source>
</evidence>
<proteinExistence type="predicted"/>
<dbReference type="GO" id="GO:0003676">
    <property type="term" value="F:nucleic acid binding"/>
    <property type="evidence" value="ECO:0007669"/>
    <property type="project" value="InterPro"/>
</dbReference>
<dbReference type="AlphaFoldDB" id="A0AB35K267"/>
<dbReference type="SUPFAM" id="SSF53098">
    <property type="entry name" value="Ribonuclease H-like"/>
    <property type="match status" value="1"/>
</dbReference>
<dbReference type="InterPro" id="IPR036397">
    <property type="entry name" value="RNaseH_sf"/>
</dbReference>
<accession>A0AB35K267</accession>
<dbReference type="EMBL" id="JALNTG010000030">
    <property type="protein sequence ID" value="MDD9320307.1"/>
    <property type="molecule type" value="Genomic_DNA"/>
</dbReference>
<reference evidence="2" key="1">
    <citation type="submission" date="2022-12" db="EMBL/GenBank/DDBJ databases">
        <title>Acinetobacter lactucae: Emerging opportunistic pathogenic species of genus Acinetobacter isolated from immunocompromised patients in clinical settings of India.</title>
        <authorList>
            <person name="Amar A.K."/>
            <person name="Sawant A.R."/>
            <person name="Meera M."/>
            <person name="Tomar A."/>
            <person name="Sistla S."/>
            <person name="Prashanth K."/>
        </authorList>
    </citation>
    <scope>NUCLEOTIDE SEQUENCE</scope>
    <source>
        <strain evidence="2">PKAL1828C</strain>
    </source>
</reference>
<dbReference type="InterPro" id="IPR033390">
    <property type="entry name" value="Rv2179c-like"/>
</dbReference>
<sequence>MNRLMLDFETLDVGECPVILSMGAVVFNETGIVDCISEKIDQQSCLDLGCTISESTLAWWKEQSEEAHKAAFGGTTNIGYAMGMLVGLFMKHECTEIWSAGSLADIRWTNNILEKLQMKKPWKFYHEMCFRTFRVFMPQIEFEKTGTAHNALDDAINQARYWIEATKQLKTILFQGMDLALIDHKDISIAVHFDENGKMSFYPIEGEKA</sequence>